<sequence length="151" mass="17276">MAKKTVITKILDANAQDGVIEFPQNRTLYVDQFTDKAPNTDEEREVFKPKNLKEVFEHYQPSKEGVALETEEGGSVYEDFEFRQIKDFEDEQLIGQSALLSDKKAKIDAYNAIIRQLEKNKPLRNALKDPDSRESLLNVLKSLLADIEDAE</sequence>
<evidence type="ECO:0000313" key="1">
    <source>
        <dbReference type="EMBL" id="MBO8445633.1"/>
    </source>
</evidence>
<dbReference type="EMBL" id="JADIMO010000100">
    <property type="protein sequence ID" value="MBO8445633.1"/>
    <property type="molecule type" value="Genomic_DNA"/>
</dbReference>
<comment type="caution">
    <text evidence="1">The sequence shown here is derived from an EMBL/GenBank/DDBJ whole genome shotgun (WGS) entry which is preliminary data.</text>
</comment>
<reference evidence="1" key="1">
    <citation type="submission" date="2020-10" db="EMBL/GenBank/DDBJ databases">
        <authorList>
            <person name="Gilroy R."/>
        </authorList>
    </citation>
    <scope>NUCLEOTIDE SEQUENCE</scope>
    <source>
        <strain evidence="1">D5-748</strain>
    </source>
</reference>
<evidence type="ECO:0000313" key="2">
    <source>
        <dbReference type="Proteomes" id="UP000823619"/>
    </source>
</evidence>
<reference evidence="1" key="2">
    <citation type="journal article" date="2021" name="PeerJ">
        <title>Extensive microbial diversity within the chicken gut microbiome revealed by metagenomics and culture.</title>
        <authorList>
            <person name="Gilroy R."/>
            <person name="Ravi A."/>
            <person name="Getino M."/>
            <person name="Pursley I."/>
            <person name="Horton D.L."/>
            <person name="Alikhan N.F."/>
            <person name="Baker D."/>
            <person name="Gharbi K."/>
            <person name="Hall N."/>
            <person name="Watson M."/>
            <person name="Adriaenssens E.M."/>
            <person name="Foster-Nyarko E."/>
            <person name="Jarju S."/>
            <person name="Secka A."/>
            <person name="Antonio M."/>
            <person name="Oren A."/>
            <person name="Chaudhuri R.R."/>
            <person name="La Ragione R."/>
            <person name="Hildebrand F."/>
            <person name="Pallen M.J."/>
        </authorList>
    </citation>
    <scope>NUCLEOTIDE SEQUENCE</scope>
    <source>
        <strain evidence="1">D5-748</strain>
    </source>
</reference>
<proteinExistence type="predicted"/>
<protein>
    <submittedName>
        <fullName evidence="1">Uncharacterized protein</fullName>
    </submittedName>
</protein>
<dbReference type="AlphaFoldDB" id="A0A9D9EDU5"/>
<organism evidence="1 2">
    <name type="scientific">Candidatus Cryptobacteroides merdavium</name>
    <dbReference type="NCBI Taxonomy" id="2840769"/>
    <lineage>
        <taxon>Bacteria</taxon>
        <taxon>Pseudomonadati</taxon>
        <taxon>Bacteroidota</taxon>
        <taxon>Bacteroidia</taxon>
        <taxon>Bacteroidales</taxon>
        <taxon>Candidatus Cryptobacteroides</taxon>
    </lineage>
</organism>
<gene>
    <name evidence="1" type="ORF">IAC23_08095</name>
</gene>
<name>A0A9D9EDU5_9BACT</name>
<dbReference type="Proteomes" id="UP000823619">
    <property type="component" value="Unassembled WGS sequence"/>
</dbReference>
<accession>A0A9D9EDU5</accession>